<accession>A0A2A4FXR1</accession>
<feature type="region of interest" description="Disordered" evidence="1">
    <location>
        <begin position="427"/>
        <end position="448"/>
    </location>
</feature>
<organism evidence="2 3">
    <name type="scientific">Rhizorhabdus dicambivorans</name>
    <dbReference type="NCBI Taxonomy" id="1850238"/>
    <lineage>
        <taxon>Bacteria</taxon>
        <taxon>Pseudomonadati</taxon>
        <taxon>Pseudomonadota</taxon>
        <taxon>Alphaproteobacteria</taxon>
        <taxon>Sphingomonadales</taxon>
        <taxon>Sphingomonadaceae</taxon>
        <taxon>Rhizorhabdus</taxon>
    </lineage>
</organism>
<comment type="caution">
    <text evidence="2">The sequence shown here is derived from an EMBL/GenBank/DDBJ whole genome shotgun (WGS) entry which is preliminary data.</text>
</comment>
<sequence>MSIDSLTGLAAAQGIPSLRPTISGREHVVTAGHYLASQAAYSILEAGGNAVDAGVCAVLVMGVVQSEMVNVAGVAPIAVYLAERDEVLTISGLGWWPRAVSPDLFVREHGGRIPEGILRTVVPAAPDACLTALAQFGTMSFGEVARSAIRFARDGYVMYPFQANLLETFAETLAQWPSSAKIYLPNGAPPKVGDLFVQADLAASLQYMVDCEAAASGRGRVAGLDAARDAFYRGDIARTIVAYHEANGGLLTMEDLAGFRVETETALSKKFGSSTIYSCGAWSQGPSLLQILTTLEGIDLAALGHNSTAYVHTITEVIKLCFADRHHYFGDPRFEDVPLDELLSAAYCAGRRRLVSPTRAAPEMPAPGRAGQGPRMEAAGSIERPPALPALDTSYVAVIDGKGNVFSCTPSDVSTDTPVIPGTGLCPSSRGSQSWADPAHPSSVAPGKRPRLTPAAFLFRTDEGGVGAFGTPGGDVQLQALVQVWLNIELFGMSPQQAVEAPRFATYSFPDSFEPHAYNPGRLNVEARFGDERMGELAKLGHDVVGWPDFAWRAGAVCFARKSPSGVLEAAADPRRPAYAIGR</sequence>
<keyword evidence="2" id="KW-0808">Transferase</keyword>
<evidence type="ECO:0000313" key="3">
    <source>
        <dbReference type="Proteomes" id="UP000218934"/>
    </source>
</evidence>
<dbReference type="InterPro" id="IPR043138">
    <property type="entry name" value="GGT_lsub"/>
</dbReference>
<dbReference type="InterPro" id="IPR029055">
    <property type="entry name" value="Ntn_hydrolases_N"/>
</dbReference>
<dbReference type="RefSeq" id="WP_066960522.1">
    <property type="nucleotide sequence ID" value="NZ_CP023449.1"/>
</dbReference>
<dbReference type="OrthoDB" id="9781342at2"/>
<keyword evidence="3" id="KW-1185">Reference proteome</keyword>
<dbReference type="Pfam" id="PF01019">
    <property type="entry name" value="G_glu_transpept"/>
    <property type="match status" value="1"/>
</dbReference>
<dbReference type="InterPro" id="IPR043137">
    <property type="entry name" value="GGT_ssub_C"/>
</dbReference>
<dbReference type="KEGG" id="rdi:CMV14_07220"/>
<dbReference type="GO" id="GO:0016740">
    <property type="term" value="F:transferase activity"/>
    <property type="evidence" value="ECO:0007669"/>
    <property type="project" value="UniProtKB-KW"/>
</dbReference>
<dbReference type="InterPro" id="IPR052896">
    <property type="entry name" value="GGT-like_enzyme"/>
</dbReference>
<dbReference type="PANTHER" id="PTHR43881:SF1">
    <property type="entry name" value="GAMMA-GLUTAMYLTRANSPEPTIDASE (AFU_ORTHOLOGUE AFUA_4G13580)"/>
    <property type="match status" value="1"/>
</dbReference>
<reference evidence="2 3" key="1">
    <citation type="submission" date="2017-09" db="EMBL/GenBank/DDBJ databases">
        <title>The Catabolism of 3,6-Dichlorosalicylic acid is Initiated by the Cytochrome P450 Monooxygenase DsmABC in Rhizorhabdus dicambivorans Ndbn-20.</title>
        <authorList>
            <person name="Na L."/>
        </authorList>
    </citation>
    <scope>NUCLEOTIDE SEQUENCE [LARGE SCALE GENOMIC DNA]</scope>
    <source>
        <strain evidence="2 3">Ndbn-20m</strain>
    </source>
</reference>
<proteinExistence type="predicted"/>
<dbReference type="PRINTS" id="PR01210">
    <property type="entry name" value="GGTRANSPTASE"/>
</dbReference>
<dbReference type="Gene3D" id="3.60.20.40">
    <property type="match status" value="1"/>
</dbReference>
<name>A0A2A4FXR1_9SPHN</name>
<dbReference type="EMBL" id="NWUF01000007">
    <property type="protein sequence ID" value="PCE42520.1"/>
    <property type="molecule type" value="Genomic_DNA"/>
</dbReference>
<gene>
    <name evidence="2" type="ORF">COO09_08860</name>
</gene>
<dbReference type="SUPFAM" id="SSF56235">
    <property type="entry name" value="N-terminal nucleophile aminohydrolases (Ntn hydrolases)"/>
    <property type="match status" value="1"/>
</dbReference>
<evidence type="ECO:0000313" key="2">
    <source>
        <dbReference type="EMBL" id="PCE42520.1"/>
    </source>
</evidence>
<protein>
    <submittedName>
        <fullName evidence="2">Gamma-glutamyltransferase</fullName>
    </submittedName>
</protein>
<dbReference type="AlphaFoldDB" id="A0A2A4FXR1"/>
<dbReference type="PANTHER" id="PTHR43881">
    <property type="entry name" value="GAMMA-GLUTAMYLTRANSPEPTIDASE (AFU_ORTHOLOGUE AFUA_4G13580)"/>
    <property type="match status" value="1"/>
</dbReference>
<evidence type="ECO:0000256" key="1">
    <source>
        <dbReference type="SAM" id="MobiDB-lite"/>
    </source>
</evidence>
<dbReference type="Gene3D" id="1.10.246.130">
    <property type="match status" value="1"/>
</dbReference>
<dbReference type="Proteomes" id="UP000218934">
    <property type="component" value="Unassembled WGS sequence"/>
</dbReference>